<reference evidence="1" key="1">
    <citation type="submission" date="2019-08" db="EMBL/GenBank/DDBJ databases">
        <authorList>
            <person name="Kucharzyk K."/>
            <person name="Murdoch R.W."/>
            <person name="Higgins S."/>
            <person name="Loffler F."/>
        </authorList>
    </citation>
    <scope>NUCLEOTIDE SEQUENCE</scope>
</reference>
<organism evidence="1">
    <name type="scientific">bioreactor metagenome</name>
    <dbReference type="NCBI Taxonomy" id="1076179"/>
    <lineage>
        <taxon>unclassified sequences</taxon>
        <taxon>metagenomes</taxon>
        <taxon>ecological metagenomes</taxon>
    </lineage>
</organism>
<protein>
    <submittedName>
        <fullName evidence="1">Uncharacterized protein</fullName>
    </submittedName>
</protein>
<sequence length="78" mass="8403">MKQLGHDFGAVSVHRVREAPQTRHLILPKKPHVVGDSVAAALIHHYILRGDKPRSALGTGRIIGDGPVGDLMIVVTQP</sequence>
<dbReference type="AlphaFoldDB" id="A0A645BR09"/>
<dbReference type="EMBL" id="VSSQ01020640">
    <property type="protein sequence ID" value="MPM65663.1"/>
    <property type="molecule type" value="Genomic_DNA"/>
</dbReference>
<comment type="caution">
    <text evidence="1">The sequence shown here is derived from an EMBL/GenBank/DDBJ whole genome shotgun (WGS) entry which is preliminary data.</text>
</comment>
<accession>A0A645BR09</accession>
<evidence type="ECO:0000313" key="1">
    <source>
        <dbReference type="EMBL" id="MPM65663.1"/>
    </source>
</evidence>
<gene>
    <name evidence="1" type="ORF">SDC9_112560</name>
</gene>
<name>A0A645BR09_9ZZZZ</name>
<proteinExistence type="predicted"/>